<sequence length="130" mass="14004">MAICEFDIQNFEYNIESNLRAMYLPVPNDVFNAAAGIATGLKAIDSALAFKASDVPLSAIAKGGRLATTYGGVYASWWAGAVIGSALMASKRATRCSVSELKKAVAAFGMSTWWVDDAVRDHPEILRVNW</sequence>
<dbReference type="OrthoDB" id="5876981at2"/>
<dbReference type="Proteomes" id="UP000184600">
    <property type="component" value="Unassembled WGS sequence"/>
</dbReference>
<evidence type="ECO:0000313" key="2">
    <source>
        <dbReference type="Proteomes" id="UP000184600"/>
    </source>
</evidence>
<organism evidence="1 2">
    <name type="scientific">Vibrio quintilis</name>
    <dbReference type="NCBI Taxonomy" id="1117707"/>
    <lineage>
        <taxon>Bacteria</taxon>
        <taxon>Pseudomonadati</taxon>
        <taxon>Pseudomonadota</taxon>
        <taxon>Gammaproteobacteria</taxon>
        <taxon>Vibrionales</taxon>
        <taxon>Vibrionaceae</taxon>
        <taxon>Vibrio</taxon>
    </lineage>
</organism>
<gene>
    <name evidence="1" type="ORF">VQ7734_00147</name>
</gene>
<name>A0A1M7YP76_9VIBR</name>
<reference evidence="2" key="1">
    <citation type="submission" date="2016-12" db="EMBL/GenBank/DDBJ databases">
        <authorList>
            <person name="Rodrigo-Torres L."/>
            <person name="Arahal R.D."/>
            <person name="Lucena T."/>
        </authorList>
    </citation>
    <scope>NUCLEOTIDE SEQUENCE [LARGE SCALE GENOMIC DNA]</scope>
</reference>
<dbReference type="AlphaFoldDB" id="A0A1M7YP76"/>
<keyword evidence="2" id="KW-1185">Reference proteome</keyword>
<evidence type="ECO:0000313" key="1">
    <source>
        <dbReference type="EMBL" id="SHO54433.1"/>
    </source>
</evidence>
<protein>
    <submittedName>
        <fullName evidence="1">Uncharacterized protein</fullName>
    </submittedName>
</protein>
<proteinExistence type="predicted"/>
<dbReference type="RefSeq" id="WP_073579345.1">
    <property type="nucleotide sequence ID" value="NZ_AP024898.1"/>
</dbReference>
<dbReference type="EMBL" id="FRFG01000003">
    <property type="protein sequence ID" value="SHO54433.1"/>
    <property type="molecule type" value="Genomic_DNA"/>
</dbReference>
<accession>A0A1M7YP76</accession>